<dbReference type="STRING" id="1454006.AW14_02005"/>
<feature type="transmembrane region" description="Helical" evidence="1">
    <location>
        <begin position="128"/>
        <end position="155"/>
    </location>
</feature>
<dbReference type="KEGG" id="sze:AW14_02005"/>
<feature type="transmembrane region" description="Helical" evidence="1">
    <location>
        <begin position="286"/>
        <end position="312"/>
    </location>
</feature>
<evidence type="ECO:0000313" key="2">
    <source>
        <dbReference type="EMBL" id="AJR02599.1"/>
    </source>
</evidence>
<keyword evidence="1" id="KW-1133">Transmembrane helix</keyword>
<feature type="transmembrane region" description="Helical" evidence="1">
    <location>
        <begin position="211"/>
        <end position="236"/>
    </location>
</feature>
<feature type="transmembrane region" description="Helical" evidence="1">
    <location>
        <begin position="242"/>
        <end position="265"/>
    </location>
</feature>
<evidence type="ECO:0000313" key="3">
    <source>
        <dbReference type="Proteomes" id="UP000032229"/>
    </source>
</evidence>
<dbReference type="Proteomes" id="UP000032229">
    <property type="component" value="Chromosome"/>
</dbReference>
<reference evidence="2 3" key="1">
    <citation type="submission" date="2014-02" db="EMBL/GenBank/DDBJ databases">
        <authorList>
            <person name="Young C.-C."/>
            <person name="Hameed A."/>
            <person name="Huang H.-C."/>
            <person name="Shahina M."/>
        </authorList>
    </citation>
    <scope>NUCLEOTIDE SEQUENCE [LARGE SCALE GENOMIC DNA]</scope>
    <source>
        <strain evidence="2 3">CC-SAMT-1</strain>
    </source>
</reference>
<evidence type="ECO:0008006" key="4">
    <source>
        <dbReference type="Google" id="ProtNLM"/>
    </source>
</evidence>
<dbReference type="AlphaFoldDB" id="A0A0C5WB39"/>
<evidence type="ECO:0000256" key="1">
    <source>
        <dbReference type="SAM" id="Phobius"/>
    </source>
</evidence>
<keyword evidence="1" id="KW-0472">Membrane</keyword>
<dbReference type="HOGENOM" id="CLU_069763_0_0_10"/>
<accession>A0A0C5WB39</accession>
<protein>
    <recommendedName>
        <fullName evidence="4">Lysylphosphatidylglycerol synthetase</fullName>
    </recommendedName>
</protein>
<feature type="transmembrane region" description="Helical" evidence="1">
    <location>
        <begin position="167"/>
        <end position="184"/>
    </location>
</feature>
<dbReference type="EMBL" id="CP007202">
    <property type="protein sequence ID" value="AJR02599.1"/>
    <property type="molecule type" value="Genomic_DNA"/>
</dbReference>
<keyword evidence="3" id="KW-1185">Reference proteome</keyword>
<gene>
    <name evidence="2" type="ORF">AW14_02005</name>
</gene>
<proteinExistence type="predicted"/>
<feature type="transmembrane region" description="Helical" evidence="1">
    <location>
        <begin position="12"/>
        <end position="32"/>
    </location>
</feature>
<name>A0A0C5WB39_9FLAO</name>
<organism evidence="2 3">
    <name type="scientific">Siansivirga zeaxanthinifaciens CC-SAMT-1</name>
    <dbReference type="NCBI Taxonomy" id="1454006"/>
    <lineage>
        <taxon>Bacteria</taxon>
        <taxon>Pseudomonadati</taxon>
        <taxon>Bacteroidota</taxon>
        <taxon>Flavobacteriia</taxon>
        <taxon>Flavobacteriales</taxon>
        <taxon>Flavobacteriaceae</taxon>
        <taxon>Siansivirga</taxon>
    </lineage>
</organism>
<sequence>MQTIPHKTKQFFFVLIKISIVIVAFYFIYNKLINNKELNFSDLINLLIKNDVFSLKNSLIILLLTSFNWILEILKWQNLVKPWHALGFKDAMKQSLSALTISIITPNRIGEYGAKVLYYNKESRKRILLLNFLGNMSQMLITTVFGSIGLVMFSIHYAIKINFYKPALFLIIGLLLIVLTRLFLKKNKLKLKGFSIEKLKQFLLNYPKKNFLLVIWFSLVRYTLFTFQFYFLLHILDVKLSYFTAIIPISSMYLIASIIPTINIFDLVIKGSVGVYLFKFLGVNPVFILVVTTTMWLLNFALPSVIGSYFVLNFNSEKNKIDI</sequence>
<dbReference type="PATRIC" id="fig|1454006.5.peg.379"/>
<keyword evidence="1" id="KW-0812">Transmembrane</keyword>